<feature type="domain" description="Intracellular proteinase inhibitor BsuPI" evidence="1">
    <location>
        <begin position="32"/>
        <end position="130"/>
    </location>
</feature>
<evidence type="ECO:0000259" key="1">
    <source>
        <dbReference type="Pfam" id="PF12690"/>
    </source>
</evidence>
<dbReference type="RefSeq" id="WP_101175227.1">
    <property type="nucleotide sequence ID" value="NZ_PISE01000003.1"/>
</dbReference>
<dbReference type="EMBL" id="PISE01000003">
    <property type="protein sequence ID" value="PKG25503.1"/>
    <property type="molecule type" value="Genomic_DNA"/>
</dbReference>
<reference evidence="2 3" key="1">
    <citation type="journal article" date="2003" name="Int. J. Syst. Evol. Microbiol.">
        <title>Bacillus nealsonii sp. nov., isolated from a spacecraft-assembly facility, whose spores are gamma-radiation resistant.</title>
        <authorList>
            <person name="Venkateswaran K."/>
            <person name="Kempf M."/>
            <person name="Chen F."/>
            <person name="Satomi M."/>
            <person name="Nicholson W."/>
            <person name="Kern R."/>
        </authorList>
    </citation>
    <scope>NUCLEOTIDE SEQUENCE [LARGE SCALE GENOMIC DNA]</scope>
    <source>
        <strain evidence="2 3">FO-92</strain>
    </source>
</reference>
<keyword evidence="3" id="KW-1185">Reference proteome</keyword>
<dbReference type="InterPro" id="IPR038144">
    <property type="entry name" value="IPI"/>
</dbReference>
<protein>
    <recommendedName>
        <fullName evidence="1">Intracellular proteinase inhibitor BsuPI domain-containing protein</fullName>
    </recommendedName>
</protein>
<organism evidence="2 3">
    <name type="scientific">Niallia nealsonii</name>
    <dbReference type="NCBI Taxonomy" id="115979"/>
    <lineage>
        <taxon>Bacteria</taxon>
        <taxon>Bacillati</taxon>
        <taxon>Bacillota</taxon>
        <taxon>Bacilli</taxon>
        <taxon>Bacillales</taxon>
        <taxon>Bacillaceae</taxon>
        <taxon>Niallia</taxon>
    </lineage>
</organism>
<dbReference type="Pfam" id="PF12690">
    <property type="entry name" value="BsuPI"/>
    <property type="match status" value="1"/>
</dbReference>
<name>A0A2N0Z7P1_9BACI</name>
<dbReference type="OrthoDB" id="1357684at2"/>
<accession>A0A2N0Z7P1</accession>
<evidence type="ECO:0000313" key="3">
    <source>
        <dbReference type="Proteomes" id="UP000233375"/>
    </source>
</evidence>
<dbReference type="Proteomes" id="UP000233375">
    <property type="component" value="Unassembled WGS sequence"/>
</dbReference>
<dbReference type="InterPro" id="IPR020481">
    <property type="entry name" value="Intracell_prot_inh_BsuPI"/>
</dbReference>
<proteinExistence type="predicted"/>
<dbReference type="Gene3D" id="2.60.40.2360">
    <property type="entry name" value="Intracellular proteinase inhibitor BsuPI"/>
    <property type="match status" value="1"/>
</dbReference>
<sequence>MLKKAFFMFIVYLLIAFPFANDIFAKASSLSLEMNALPRTDDMEIELKLTNNSSQRQELRFSSSQKYEIAIKSLSGEEVYRYSFNKLFTQAIQRLAINPRESLVWKERWDYKNNGQRVEPGDYIVEAELLPMALTDPAELMIAKATIAISEENRVFKNIQVKGEKGKYTITGIADTKNNLLYTIEDGHNELISKQWVTKKRNGTFTIHVEIPEQDLPKNGTLILYLIEEAANYDKPYPIELEKF</sequence>
<dbReference type="AlphaFoldDB" id="A0A2N0Z7P1"/>
<gene>
    <name evidence="2" type="ORF">CWS01_01265</name>
</gene>
<comment type="caution">
    <text evidence="2">The sequence shown here is derived from an EMBL/GenBank/DDBJ whole genome shotgun (WGS) entry which is preliminary data.</text>
</comment>
<evidence type="ECO:0000313" key="2">
    <source>
        <dbReference type="EMBL" id="PKG25503.1"/>
    </source>
</evidence>